<dbReference type="PANTHER" id="PTHR21310:SF39">
    <property type="entry name" value="AMINOGLYCOSIDE PHOSPHOTRANSFERASE DOMAIN-CONTAINING PROTEIN"/>
    <property type="match status" value="1"/>
</dbReference>
<evidence type="ECO:0000313" key="3">
    <source>
        <dbReference type="EMBL" id="KAK0452208.1"/>
    </source>
</evidence>
<dbReference type="RefSeq" id="XP_060328042.1">
    <property type="nucleotide sequence ID" value="XM_060477829.1"/>
</dbReference>
<reference evidence="3" key="1">
    <citation type="submission" date="2023-06" db="EMBL/GenBank/DDBJ databases">
        <authorList>
            <consortium name="Lawrence Berkeley National Laboratory"/>
            <person name="Ahrendt S."/>
            <person name="Sahu N."/>
            <person name="Indic B."/>
            <person name="Wong-Bajracharya J."/>
            <person name="Merenyi Z."/>
            <person name="Ke H.-M."/>
            <person name="Monk M."/>
            <person name="Kocsube S."/>
            <person name="Drula E."/>
            <person name="Lipzen A."/>
            <person name="Balint B."/>
            <person name="Henrissat B."/>
            <person name="Andreopoulos B."/>
            <person name="Martin F.M."/>
            <person name="Harder C.B."/>
            <person name="Rigling D."/>
            <person name="Ford K.L."/>
            <person name="Foster G.D."/>
            <person name="Pangilinan J."/>
            <person name="Papanicolaou A."/>
            <person name="Barry K."/>
            <person name="LaButti K."/>
            <person name="Viragh M."/>
            <person name="Koriabine M."/>
            <person name="Yan M."/>
            <person name="Riley R."/>
            <person name="Champramary S."/>
            <person name="Plett K.L."/>
            <person name="Tsai I.J."/>
            <person name="Slot J."/>
            <person name="Sipos G."/>
            <person name="Plett J."/>
            <person name="Nagy L.G."/>
            <person name="Grigoriev I.V."/>
        </authorList>
    </citation>
    <scope>NUCLEOTIDE SEQUENCE</scope>
    <source>
        <strain evidence="3">CCBAS 213</strain>
    </source>
</reference>
<dbReference type="EMBL" id="JAUEPS010000031">
    <property type="protein sequence ID" value="KAK0452208.1"/>
    <property type="molecule type" value="Genomic_DNA"/>
</dbReference>
<dbReference type="InterPro" id="IPR051678">
    <property type="entry name" value="AGP_Transferase"/>
</dbReference>
<name>A0AA39MZS7_ARMTA</name>
<keyword evidence="3" id="KW-0808">Transferase</keyword>
<dbReference type="InterPro" id="IPR011009">
    <property type="entry name" value="Kinase-like_dom_sf"/>
</dbReference>
<gene>
    <name evidence="3" type="ORF">EV420DRAFT_1645850</name>
</gene>
<dbReference type="AlphaFoldDB" id="A0AA39MZS7"/>
<evidence type="ECO:0000256" key="1">
    <source>
        <dbReference type="SAM" id="SignalP"/>
    </source>
</evidence>
<keyword evidence="1" id="KW-0732">Signal</keyword>
<keyword evidence="3" id="KW-0418">Kinase</keyword>
<feature type="signal peptide" evidence="1">
    <location>
        <begin position="1"/>
        <end position="18"/>
    </location>
</feature>
<dbReference type="InterPro" id="IPR002575">
    <property type="entry name" value="Aminoglycoside_PTrfase"/>
</dbReference>
<dbReference type="GO" id="GO:0016301">
    <property type="term" value="F:kinase activity"/>
    <property type="evidence" value="ECO:0007669"/>
    <property type="project" value="UniProtKB-KW"/>
</dbReference>
<dbReference type="Proteomes" id="UP001175211">
    <property type="component" value="Unassembled WGS sequence"/>
</dbReference>
<feature type="chain" id="PRO_5041278895" evidence="1">
    <location>
        <begin position="19"/>
        <end position="314"/>
    </location>
</feature>
<dbReference type="Pfam" id="PF01636">
    <property type="entry name" value="APH"/>
    <property type="match status" value="1"/>
</dbReference>
<dbReference type="Gene3D" id="3.90.1200.10">
    <property type="match status" value="1"/>
</dbReference>
<evidence type="ECO:0000313" key="4">
    <source>
        <dbReference type="Proteomes" id="UP001175211"/>
    </source>
</evidence>
<organism evidence="3 4">
    <name type="scientific">Armillaria tabescens</name>
    <name type="common">Ringless honey mushroom</name>
    <name type="synonym">Agaricus tabescens</name>
    <dbReference type="NCBI Taxonomy" id="1929756"/>
    <lineage>
        <taxon>Eukaryota</taxon>
        <taxon>Fungi</taxon>
        <taxon>Dikarya</taxon>
        <taxon>Basidiomycota</taxon>
        <taxon>Agaricomycotina</taxon>
        <taxon>Agaricomycetes</taxon>
        <taxon>Agaricomycetidae</taxon>
        <taxon>Agaricales</taxon>
        <taxon>Marasmiineae</taxon>
        <taxon>Physalacriaceae</taxon>
        <taxon>Desarmillaria</taxon>
    </lineage>
</organism>
<feature type="domain" description="Aminoglycoside phosphotransferase" evidence="2">
    <location>
        <begin position="226"/>
        <end position="289"/>
    </location>
</feature>
<sequence>MILQLLHVFLYKVATAAADGWSALFQSCPVKSQPKDCDIDGLDDQQIYDLCLSLPSEAWISTETGEDCPARISLDVIGKRIYDRPAPGSPPEALAQELVRNSTNIPVPAIRRVIPHEKGCALIVMDYIPGVSLSAAWPRMSLWQKIRTALTVRRYVRQLRSIPHPRPGIPGPLAEGGVPVPCISPAIFSFMRPVRGPFTTTAEFLAYFNTAPKFGPGLRLLPLPRKPTLTDEKLVLSHADLAPRNLIVGDDGQLWLIDFGHAGFYPIWFEYVNTSMDARLESGREYDLAWRTLIPFICDPYYYVLEYIQSVYLR</sequence>
<comment type="caution">
    <text evidence="3">The sequence shown here is derived from an EMBL/GenBank/DDBJ whole genome shotgun (WGS) entry which is preliminary data.</text>
</comment>
<protein>
    <submittedName>
        <fullName evidence="3">Kinase-like domain-containing protein</fullName>
    </submittedName>
</protein>
<dbReference type="SUPFAM" id="SSF56112">
    <property type="entry name" value="Protein kinase-like (PK-like)"/>
    <property type="match status" value="1"/>
</dbReference>
<dbReference type="PANTHER" id="PTHR21310">
    <property type="entry name" value="AMINOGLYCOSIDE PHOSPHOTRANSFERASE-RELATED-RELATED"/>
    <property type="match status" value="1"/>
</dbReference>
<evidence type="ECO:0000259" key="2">
    <source>
        <dbReference type="Pfam" id="PF01636"/>
    </source>
</evidence>
<dbReference type="GeneID" id="85361377"/>
<keyword evidence="4" id="KW-1185">Reference proteome</keyword>
<proteinExistence type="predicted"/>
<accession>A0AA39MZS7</accession>